<dbReference type="GO" id="GO:0016491">
    <property type="term" value="F:oxidoreductase activity"/>
    <property type="evidence" value="ECO:0007669"/>
    <property type="project" value="UniProtKB-KW"/>
</dbReference>
<dbReference type="EMBL" id="VZPB01000008">
    <property type="protein sequence ID" value="KAB0584086.1"/>
    <property type="molecule type" value="Genomic_DNA"/>
</dbReference>
<dbReference type="GO" id="GO:0051538">
    <property type="term" value="F:3 iron, 4 sulfur cluster binding"/>
    <property type="evidence" value="ECO:0007669"/>
    <property type="project" value="UniProtKB-KW"/>
</dbReference>
<evidence type="ECO:0000256" key="2">
    <source>
        <dbReference type="ARBA" id="ARBA00023002"/>
    </source>
</evidence>
<evidence type="ECO:0000256" key="3">
    <source>
        <dbReference type="ARBA" id="ARBA00023291"/>
    </source>
</evidence>
<keyword evidence="3" id="KW-0479">Metal-binding</keyword>
<dbReference type="Proteomes" id="UP000430120">
    <property type="component" value="Unassembled WGS sequence"/>
</dbReference>
<dbReference type="Gene3D" id="3.40.50.700">
    <property type="entry name" value="NADH:ubiquinone oxidoreductase-like, 20kDa subunit"/>
    <property type="match status" value="1"/>
</dbReference>
<protein>
    <submittedName>
        <fullName evidence="5">NADP oxidoreductase</fullName>
    </submittedName>
</protein>
<dbReference type="InterPro" id="IPR051349">
    <property type="entry name" value="Hydrogenase_assoc-protein"/>
</dbReference>
<keyword evidence="2" id="KW-0560">Oxidoreductase</keyword>
<name>A0A643FFH6_IDEDE</name>
<dbReference type="AlphaFoldDB" id="A0A643FFH6"/>
<keyword evidence="3" id="KW-0408">Iron</keyword>
<gene>
    <name evidence="5" type="ORF">F7Q92_05115</name>
</gene>
<dbReference type="PANTHER" id="PTHR42845:SF1">
    <property type="entry name" value="HYDROGENASE SMALL SUBUNIT"/>
    <property type="match status" value="1"/>
</dbReference>
<reference evidence="5 6" key="1">
    <citation type="submission" date="2019-09" db="EMBL/GenBank/DDBJ databases">
        <title>Draft genome sequences of 48 bacterial type strains from the CCUG.</title>
        <authorList>
            <person name="Tunovic T."/>
            <person name="Pineiro-Iglesias B."/>
            <person name="Unosson C."/>
            <person name="Inganas E."/>
            <person name="Ohlen M."/>
            <person name="Cardew S."/>
            <person name="Jensie-Markopoulos S."/>
            <person name="Salva-Serra F."/>
            <person name="Jaen-Luchoro D."/>
            <person name="Karlsson R."/>
            <person name="Svensson-Stadler L."/>
            <person name="Chun J."/>
            <person name="Moore E."/>
        </authorList>
    </citation>
    <scope>NUCLEOTIDE SEQUENCE [LARGE SCALE GENOMIC DNA]</scope>
    <source>
        <strain evidence="5 6">CCUG 30977</strain>
    </source>
</reference>
<proteinExistence type="predicted"/>
<organism evidence="5 6">
    <name type="scientific">Ideonella dechloratans</name>
    <dbReference type="NCBI Taxonomy" id="36863"/>
    <lineage>
        <taxon>Bacteria</taxon>
        <taxon>Pseudomonadati</taxon>
        <taxon>Pseudomonadota</taxon>
        <taxon>Betaproteobacteria</taxon>
        <taxon>Burkholderiales</taxon>
        <taxon>Sphaerotilaceae</taxon>
        <taxon>Ideonella</taxon>
    </lineage>
</organism>
<keyword evidence="6" id="KW-1185">Reference proteome</keyword>
<dbReference type="PANTHER" id="PTHR42845">
    <property type="entry name" value="COENZYME F420-REDUCING HYDROGENASE, GAMMA SUBUNIT"/>
    <property type="match status" value="1"/>
</dbReference>
<dbReference type="Pfam" id="PF01058">
    <property type="entry name" value="Oxidored_q6"/>
    <property type="match status" value="1"/>
</dbReference>
<evidence type="ECO:0000256" key="1">
    <source>
        <dbReference type="ARBA" id="ARBA00001927"/>
    </source>
</evidence>
<dbReference type="InterPro" id="IPR037024">
    <property type="entry name" value="NiFe_Hase_small_N_sf"/>
</dbReference>
<evidence type="ECO:0000313" key="5">
    <source>
        <dbReference type="EMBL" id="KAB0584086.1"/>
    </source>
</evidence>
<keyword evidence="3" id="KW-0411">Iron-sulfur</keyword>
<dbReference type="RefSeq" id="WP_151123113.1">
    <property type="nucleotide sequence ID" value="NZ_CP088081.1"/>
</dbReference>
<accession>A0A643FFH6</accession>
<sequence length="190" mass="20731">MTGAAPYPPPPERKLRVATTSLGGCFGCHMSLLDIDERLFTLIEHVQFDRSPLTDLKTVGPCDLGLIEGGLCNAENIEVLQAFRAQCKVLVAVGACAINGGLPAQRNRLDIGDVLREVYVHRPGTRADAQVPSDPELPLPLNQVRPIHEVVLIDYELPGCPPSADTFWAFFTDLLAGRTPRLAHGQIHYD</sequence>
<keyword evidence="3" id="KW-0003">3Fe-4S</keyword>
<evidence type="ECO:0000259" key="4">
    <source>
        <dbReference type="Pfam" id="PF01058"/>
    </source>
</evidence>
<comment type="cofactor">
    <cofactor evidence="1">
        <name>[3Fe-4S] cluster</name>
        <dbReference type="ChEBI" id="CHEBI:21137"/>
    </cofactor>
</comment>
<dbReference type="OrthoDB" id="9787729at2"/>
<dbReference type="InterPro" id="IPR006137">
    <property type="entry name" value="NADH_UbQ_OxRdtase-like_20kDa"/>
</dbReference>
<comment type="caution">
    <text evidence="5">The sequence shown here is derived from an EMBL/GenBank/DDBJ whole genome shotgun (WGS) entry which is preliminary data.</text>
</comment>
<feature type="domain" description="NADH:ubiquinone oxidoreductase-like 20kDa subunit" evidence="4">
    <location>
        <begin position="25"/>
        <end position="173"/>
    </location>
</feature>
<evidence type="ECO:0000313" key="6">
    <source>
        <dbReference type="Proteomes" id="UP000430120"/>
    </source>
</evidence>
<dbReference type="SUPFAM" id="SSF56770">
    <property type="entry name" value="HydA/Nqo6-like"/>
    <property type="match status" value="1"/>
</dbReference>